<dbReference type="AlphaFoldDB" id="A0A4U1EQW7"/>
<dbReference type="InterPro" id="IPR000054">
    <property type="entry name" value="Ribosomal_eL31"/>
</dbReference>
<dbReference type="Proteomes" id="UP000308365">
    <property type="component" value="Unassembled WGS sequence"/>
</dbReference>
<evidence type="ECO:0000313" key="5">
    <source>
        <dbReference type="EMBL" id="TKC38984.1"/>
    </source>
</evidence>
<accession>A0A4U1EQW7</accession>
<dbReference type="SUPFAM" id="SSF54575">
    <property type="entry name" value="Ribosomal protein L31e"/>
    <property type="match status" value="1"/>
</dbReference>
<dbReference type="GO" id="GO:0002181">
    <property type="term" value="P:cytoplasmic translation"/>
    <property type="evidence" value="ECO:0007669"/>
    <property type="project" value="TreeGrafter"/>
</dbReference>
<evidence type="ECO:0000256" key="1">
    <source>
        <dbReference type="ARBA" id="ARBA00010808"/>
    </source>
</evidence>
<comment type="caution">
    <text evidence="5">The sequence shown here is derived from an EMBL/GenBank/DDBJ whole genome shotgun (WGS) entry which is preliminary data.</text>
</comment>
<dbReference type="Pfam" id="PF01198">
    <property type="entry name" value="Ribosomal_L31e"/>
    <property type="match status" value="1"/>
</dbReference>
<dbReference type="InterPro" id="IPR057428">
    <property type="entry name" value="EFHB_EF-hand_C"/>
</dbReference>
<evidence type="ECO:0000256" key="3">
    <source>
        <dbReference type="ARBA" id="ARBA00023274"/>
    </source>
</evidence>
<gene>
    <name evidence="5" type="ORF">EI555_017853</name>
</gene>
<keyword evidence="3" id="KW-0687">Ribonucleoprotein</keyword>
<dbReference type="GO" id="GO:0003735">
    <property type="term" value="F:structural constituent of ribosome"/>
    <property type="evidence" value="ECO:0007669"/>
    <property type="project" value="InterPro"/>
</dbReference>
<dbReference type="CDD" id="cd00463">
    <property type="entry name" value="Ribosomal_L31e"/>
    <property type="match status" value="1"/>
</dbReference>
<protein>
    <recommendedName>
        <fullName evidence="4">EFHB C-terminal EF-hand domain-containing protein</fullName>
    </recommendedName>
</protein>
<feature type="non-terminal residue" evidence="5">
    <location>
        <position position="1"/>
    </location>
</feature>
<dbReference type="EMBL" id="RWIC01000920">
    <property type="protein sequence ID" value="TKC38984.1"/>
    <property type="molecule type" value="Genomic_DNA"/>
</dbReference>
<dbReference type="SMART" id="SM01380">
    <property type="entry name" value="Ribosomal_L31e"/>
    <property type="match status" value="1"/>
</dbReference>
<proteinExistence type="inferred from homology"/>
<sequence>YPIYGVPTIRSDIPAPQIRRISDRTNYGEEGNAYSLLYPTIFGQKGLFERDFFKTRSKKEVQHIAEILCKIGVKLSEDEFENVNVQLLECCSEAQSFQHLDFFKQFVRVKVPGRQIEKALVEKALSSHPGGYVAIQHNVLNSMRDSFVANVHFESLATLLLPFNRLEGKGRKLEECLFRDRKGAVQRRTWKTIEDLSSVQLLSANCISISFDLVETHQQEINFPLEAENKVIYCYFSSFEINSPLVHILMCGSRLENEWQVLPNTETFLKAPRLALTVDNGLLWRFSGICISAEGSWTSLPVTARDPKDAQNPGRFSRLKELMAPWPKLPSSDLLGRTRCKDVSEEEQTEDERVAEMDCRGISVTQAEGKKAFGTCWEVCISYHFNLMTHKEFSPRVYGYNGSRFACKTRYYVIVVCEVMLNVFHKFVSIFWVKVQHFKESFEDDALEITEEYSLPPISMVQMEKIFSASVLAETFPNPTLHLSLLLILNEKFMEKKGQQTEGEAAVKSNCLQKKRVMVDSYISFDPQLNFQSRSLSNIQHKFTEPLTVHQTPVIQCLYAEFHFYDYDLYPATYGNHHQLPEKHDRHEETCPRRDHYQNTTDRFLPILISDPVQDLSRHRVMQFLESRMDATTLLHDFCSGKSSKLTEAIRTVDYGETLSHLGVGEDEVAICRPTRRRQQDLALVRRGPLQTLKHQPAALVVLDVSADLAHHTGVPKEIEVIILNPKELSHLQQDLLGIARREEEGRSAIKEVVTREYTINIHKRIPGVPFKKRAPRALKEIQKFARKEMGTPDVRVDTGLNKAGVILQYNTGLIDILHVGICIQAALKLAELEKKSRRRACNKTSELQNAHNKTQSTLKAELFHFMLMALQYQTSTNDIAQGLPNIKISYQLQQVTSVARAIPEDPALKALDHNPKEPLLQAIRLHFDQNRSRPRRALLSWDTQA</sequence>
<name>A0A4U1EQW7_MONMO</name>
<dbReference type="PANTHER" id="PTHR10956:SF0">
    <property type="entry name" value="60S RIBOSOMAL PROTEIN L31"/>
    <property type="match status" value="1"/>
</dbReference>
<reference evidence="6" key="1">
    <citation type="journal article" date="2019" name="IScience">
        <title>Narwhal Genome Reveals Long-Term Low Genetic Diversity despite Current Large Abundance Size.</title>
        <authorList>
            <person name="Westbury M.V."/>
            <person name="Petersen B."/>
            <person name="Garde E."/>
            <person name="Heide-Jorgensen M.P."/>
            <person name="Lorenzen E.D."/>
        </authorList>
    </citation>
    <scope>NUCLEOTIDE SEQUENCE [LARGE SCALE GENOMIC DNA]</scope>
</reference>
<evidence type="ECO:0000256" key="2">
    <source>
        <dbReference type="ARBA" id="ARBA00022980"/>
    </source>
</evidence>
<feature type="non-terminal residue" evidence="5">
    <location>
        <position position="946"/>
    </location>
</feature>
<organism evidence="5 6">
    <name type="scientific">Monodon monoceros</name>
    <name type="common">Narwhal</name>
    <name type="synonym">Ceratodon monodon</name>
    <dbReference type="NCBI Taxonomy" id="40151"/>
    <lineage>
        <taxon>Eukaryota</taxon>
        <taxon>Metazoa</taxon>
        <taxon>Chordata</taxon>
        <taxon>Craniata</taxon>
        <taxon>Vertebrata</taxon>
        <taxon>Euteleostomi</taxon>
        <taxon>Mammalia</taxon>
        <taxon>Eutheria</taxon>
        <taxon>Laurasiatheria</taxon>
        <taxon>Artiodactyla</taxon>
        <taxon>Whippomorpha</taxon>
        <taxon>Cetacea</taxon>
        <taxon>Odontoceti</taxon>
        <taxon>Monodontidae</taxon>
        <taxon>Monodon</taxon>
    </lineage>
</organism>
<dbReference type="Gene3D" id="3.10.440.10">
    <property type="match status" value="1"/>
</dbReference>
<dbReference type="InterPro" id="IPR023621">
    <property type="entry name" value="Ribosomal_eL31_dom_sf"/>
</dbReference>
<dbReference type="PANTHER" id="PTHR10956">
    <property type="entry name" value="60S RIBOSOMAL PROTEIN L31"/>
    <property type="match status" value="1"/>
</dbReference>
<dbReference type="Pfam" id="PF25325">
    <property type="entry name" value="EF-hand_EFHB_C"/>
    <property type="match status" value="1"/>
</dbReference>
<dbReference type="GO" id="GO:0022625">
    <property type="term" value="C:cytosolic large ribosomal subunit"/>
    <property type="evidence" value="ECO:0007669"/>
    <property type="project" value="TreeGrafter"/>
</dbReference>
<evidence type="ECO:0000259" key="4">
    <source>
        <dbReference type="Pfam" id="PF25325"/>
    </source>
</evidence>
<feature type="domain" description="EFHB C-terminal EF-hand" evidence="4">
    <location>
        <begin position="34"/>
        <end position="83"/>
    </location>
</feature>
<comment type="similarity">
    <text evidence="1">Belongs to the eukaryotic ribosomal protein eL31 family.</text>
</comment>
<evidence type="ECO:0000313" key="6">
    <source>
        <dbReference type="Proteomes" id="UP000308365"/>
    </source>
</evidence>
<keyword evidence="2" id="KW-0689">Ribosomal protein</keyword>